<sequence>MSSVGELVSKQLSSEYYVNFLRPNSLDIDKSRIDLFILCGDERSILKTPTNGDSTLVLRYKEKEGAVLSMETETEDLTIVQLQGAKSPVSYQVSTSILWVRLFGDQVEKIVTHPQSKFERISMPPLEQVVGLYDSGTDRAVGRYQQLINILGLRFSHEDLKFVRGLK</sequence>
<accession>A0A645GUA7</accession>
<reference evidence="1" key="1">
    <citation type="submission" date="2019-08" db="EMBL/GenBank/DDBJ databases">
        <authorList>
            <person name="Kucharzyk K."/>
            <person name="Murdoch R.W."/>
            <person name="Higgins S."/>
            <person name="Loffler F."/>
        </authorList>
    </citation>
    <scope>NUCLEOTIDE SEQUENCE</scope>
</reference>
<dbReference type="EMBL" id="VSSQ01080328">
    <property type="protein sequence ID" value="MPN29572.1"/>
    <property type="molecule type" value="Genomic_DNA"/>
</dbReference>
<comment type="caution">
    <text evidence="1">The sequence shown here is derived from an EMBL/GenBank/DDBJ whole genome shotgun (WGS) entry which is preliminary data.</text>
</comment>
<organism evidence="1">
    <name type="scientific">bioreactor metagenome</name>
    <dbReference type="NCBI Taxonomy" id="1076179"/>
    <lineage>
        <taxon>unclassified sequences</taxon>
        <taxon>metagenomes</taxon>
        <taxon>ecological metagenomes</taxon>
    </lineage>
</organism>
<gene>
    <name evidence="1" type="ORF">SDC9_177025</name>
</gene>
<protein>
    <submittedName>
        <fullName evidence="1">Uncharacterized protein</fullName>
    </submittedName>
</protein>
<dbReference type="AlphaFoldDB" id="A0A645GUA7"/>
<proteinExistence type="predicted"/>
<name>A0A645GUA7_9ZZZZ</name>
<evidence type="ECO:0000313" key="1">
    <source>
        <dbReference type="EMBL" id="MPN29572.1"/>
    </source>
</evidence>